<proteinExistence type="predicted"/>
<organism evidence="1 2">
    <name type="scientific">Roseobacter cerasinus</name>
    <dbReference type="NCBI Taxonomy" id="2602289"/>
    <lineage>
        <taxon>Bacteria</taxon>
        <taxon>Pseudomonadati</taxon>
        <taxon>Pseudomonadota</taxon>
        <taxon>Alphaproteobacteria</taxon>
        <taxon>Rhodobacterales</taxon>
        <taxon>Roseobacteraceae</taxon>
        <taxon>Roseobacter</taxon>
    </lineage>
</organism>
<accession>A0A640VNY6</accession>
<protein>
    <submittedName>
        <fullName evidence="1">Uncharacterized protein</fullName>
    </submittedName>
</protein>
<gene>
    <name evidence="1" type="ORF">So717_15120</name>
</gene>
<dbReference type="EMBL" id="BLIV01000003">
    <property type="protein sequence ID" value="GFE49759.1"/>
    <property type="molecule type" value="Genomic_DNA"/>
</dbReference>
<sequence length="41" mass="4187">MKEIMLAFAAMAVIAVGANFALKEAGFSAAEQGSGEAVRLD</sequence>
<keyword evidence="2" id="KW-1185">Reference proteome</keyword>
<dbReference type="Proteomes" id="UP000436522">
    <property type="component" value="Unassembled WGS sequence"/>
</dbReference>
<evidence type="ECO:0000313" key="1">
    <source>
        <dbReference type="EMBL" id="GFE49759.1"/>
    </source>
</evidence>
<reference evidence="1 2" key="1">
    <citation type="submission" date="2019-12" db="EMBL/GenBank/DDBJ databases">
        <title>Roseobacter cerasinus sp. nov., isolated from seawater around aquaculture.</title>
        <authorList>
            <person name="Muramatsu S."/>
            <person name="Takabe Y."/>
            <person name="Mori K."/>
            <person name="Takaichi S."/>
            <person name="Hanada S."/>
        </authorList>
    </citation>
    <scope>NUCLEOTIDE SEQUENCE [LARGE SCALE GENOMIC DNA]</scope>
    <source>
        <strain evidence="1 2">AI77</strain>
    </source>
</reference>
<dbReference type="AlphaFoldDB" id="A0A640VNY6"/>
<dbReference type="RefSeq" id="WP_275113664.1">
    <property type="nucleotide sequence ID" value="NZ_BLIV01000003.1"/>
</dbReference>
<comment type="caution">
    <text evidence="1">The sequence shown here is derived from an EMBL/GenBank/DDBJ whole genome shotgun (WGS) entry which is preliminary data.</text>
</comment>
<name>A0A640VNY6_9RHOB</name>
<evidence type="ECO:0000313" key="2">
    <source>
        <dbReference type="Proteomes" id="UP000436522"/>
    </source>
</evidence>